<organism evidence="1 2">
    <name type="scientific">Mya arenaria</name>
    <name type="common">Soft-shell clam</name>
    <dbReference type="NCBI Taxonomy" id="6604"/>
    <lineage>
        <taxon>Eukaryota</taxon>
        <taxon>Metazoa</taxon>
        <taxon>Spiralia</taxon>
        <taxon>Lophotrochozoa</taxon>
        <taxon>Mollusca</taxon>
        <taxon>Bivalvia</taxon>
        <taxon>Autobranchia</taxon>
        <taxon>Heteroconchia</taxon>
        <taxon>Euheterodonta</taxon>
        <taxon>Imparidentia</taxon>
        <taxon>Neoheterodontei</taxon>
        <taxon>Myida</taxon>
        <taxon>Myoidea</taxon>
        <taxon>Myidae</taxon>
        <taxon>Mya</taxon>
    </lineage>
</organism>
<sequence length="584" mass="64301">MLDKDISTNISFVQKKEVLYTETTTKFYVNETGTFYTSVIAFNNALNPSQVSCSDGITRDTSKPVIFNVTIQNARASESIYCLNDRPYLIRSDLTPSTLYYTCVRSPRTEVKREFSTEILKELEACSNGFIIDDAPPSHGIVTVETINGYVNNNDLHVSWTGFTDEVKTFQLGYPSDIKEYTVDIVSQSQNKGSIITAFVGLNEHGQFPLHAASIKDGNSFFVTVTVNSFSITLDKNNWLNNGDKYYMFVSACNAAGLCSTSQTNELLIDASPPHTGGFMQPMSWKNYITANKTMVNVTLSWYGFTDEESEIKMYYITVSRSYSGEDMSEGKLSVIPTDDGKEITASFTLNNEIITNEKIVLTILAENYAGLNSTAAKVTVVAVQTGNVKSLSKAQGYFEIEKHSCDVHYCDGSCTCAVFGRPCLSDEIPECSSKAGIKTNVNISTGFVNGNDIVEVSNVGLSTNFTVTRVRLEPGIKYFFTVTAVNILGLNSQKSSDGFLIDTDNPIHGVVYNTGRFMDSSFQGEADSLNISWTGFVDHYSGIQSYYVALAEVNETLNQGDFLVGSELAVSVNVEDKESKIKQ</sequence>
<dbReference type="EMBL" id="CP111020">
    <property type="protein sequence ID" value="WAR13862.1"/>
    <property type="molecule type" value="Genomic_DNA"/>
</dbReference>
<dbReference type="InterPro" id="IPR036116">
    <property type="entry name" value="FN3_sf"/>
</dbReference>
<dbReference type="SUPFAM" id="SSF49265">
    <property type="entry name" value="Fibronectin type III"/>
    <property type="match status" value="1"/>
</dbReference>
<name>A0ABY7EX68_MYAAR</name>
<dbReference type="PANTHER" id="PTHR16897">
    <property type="entry name" value="OS10G0105400 PROTEIN"/>
    <property type="match status" value="1"/>
</dbReference>
<evidence type="ECO:0000313" key="2">
    <source>
        <dbReference type="Proteomes" id="UP001164746"/>
    </source>
</evidence>
<reference evidence="1" key="1">
    <citation type="submission" date="2022-11" db="EMBL/GenBank/DDBJ databases">
        <title>Centuries of genome instability and evolution in soft-shell clam transmissible cancer (bioRxiv).</title>
        <authorList>
            <person name="Hart S.F.M."/>
            <person name="Yonemitsu M.A."/>
            <person name="Giersch R.M."/>
            <person name="Beal B.F."/>
            <person name="Arriagada G."/>
            <person name="Davis B.W."/>
            <person name="Ostrander E.A."/>
            <person name="Goff S.P."/>
            <person name="Metzger M.J."/>
        </authorList>
    </citation>
    <scope>NUCLEOTIDE SEQUENCE</scope>
    <source>
        <strain evidence="1">MELC-2E11</strain>
        <tissue evidence="1">Siphon/mantle</tissue>
    </source>
</reference>
<gene>
    <name evidence="1" type="ORF">MAR_003967</name>
</gene>
<dbReference type="Proteomes" id="UP001164746">
    <property type="component" value="Chromosome 9"/>
</dbReference>
<feature type="non-terminal residue" evidence="1">
    <location>
        <position position="1"/>
    </location>
</feature>
<accession>A0ABY7EX68</accession>
<protein>
    <submittedName>
        <fullName evidence="1">Uncharacterized protein</fullName>
    </submittedName>
</protein>
<keyword evidence="2" id="KW-1185">Reference proteome</keyword>
<dbReference type="PANTHER" id="PTHR16897:SF2">
    <property type="entry name" value="OS03G0226600 PROTEIN"/>
    <property type="match status" value="1"/>
</dbReference>
<proteinExistence type="predicted"/>
<evidence type="ECO:0000313" key="1">
    <source>
        <dbReference type="EMBL" id="WAR13862.1"/>
    </source>
</evidence>